<dbReference type="EMBL" id="VWSF01000001">
    <property type="protein sequence ID" value="KAA5549446.1"/>
    <property type="molecule type" value="Genomic_DNA"/>
</dbReference>
<accession>A0A5M6DT16</accession>
<gene>
    <name evidence="5" type="ORF">F0145_02330</name>
</gene>
<dbReference type="SUPFAM" id="SSF55729">
    <property type="entry name" value="Acyl-CoA N-acyltransferases (Nat)"/>
    <property type="match status" value="1"/>
</dbReference>
<reference evidence="5 6" key="1">
    <citation type="submission" date="2019-09" db="EMBL/GenBank/DDBJ databases">
        <title>Genome sequence and assembly of Adhaeribacter sp.</title>
        <authorList>
            <person name="Chhetri G."/>
        </authorList>
    </citation>
    <scope>NUCLEOTIDE SEQUENCE [LARGE SCALE GENOMIC DNA]</scope>
    <source>
        <strain evidence="5 6">DK36</strain>
    </source>
</reference>
<evidence type="ECO:0000256" key="1">
    <source>
        <dbReference type="ARBA" id="ARBA00022679"/>
    </source>
</evidence>
<name>A0A5M6DT16_9BACT</name>
<dbReference type="Pfam" id="PF13302">
    <property type="entry name" value="Acetyltransf_3"/>
    <property type="match status" value="1"/>
</dbReference>
<dbReference type="PANTHER" id="PTHR43792">
    <property type="entry name" value="GNAT FAMILY, PUTATIVE (AFU_ORTHOLOGUE AFUA_3G00765)-RELATED-RELATED"/>
    <property type="match status" value="1"/>
</dbReference>
<organism evidence="5 6">
    <name type="scientific">Adhaeribacter rhizoryzae</name>
    <dbReference type="NCBI Taxonomy" id="2607907"/>
    <lineage>
        <taxon>Bacteria</taxon>
        <taxon>Pseudomonadati</taxon>
        <taxon>Bacteroidota</taxon>
        <taxon>Cytophagia</taxon>
        <taxon>Cytophagales</taxon>
        <taxon>Hymenobacteraceae</taxon>
        <taxon>Adhaeribacter</taxon>
    </lineage>
</organism>
<dbReference type="InterPro" id="IPR016181">
    <property type="entry name" value="Acyl_CoA_acyltransferase"/>
</dbReference>
<evidence type="ECO:0000313" key="5">
    <source>
        <dbReference type="EMBL" id="KAA5549446.1"/>
    </source>
</evidence>
<sequence>MAEIAVETELITDRLRLRAYQEPDTKAFLDLIQENKIRLAPSFPSRVRVTNRYEEALRLIKRFRVDWQLGQVYAFGIWRKEQNQYIGDISLKNFDHSVPKAEVGYYLAGSSEGSGYGTEALRAVVTFAFGKLGINKLYIRCSLQNNRSYELAERCGFRREGLIRQDFRDNSRQLIDVYYYGLTRSDFNALY</sequence>
<evidence type="ECO:0000256" key="3">
    <source>
        <dbReference type="ARBA" id="ARBA00038502"/>
    </source>
</evidence>
<comment type="caution">
    <text evidence="5">The sequence shown here is derived from an EMBL/GenBank/DDBJ whole genome shotgun (WGS) entry which is preliminary data.</text>
</comment>
<evidence type="ECO:0000259" key="4">
    <source>
        <dbReference type="PROSITE" id="PS51186"/>
    </source>
</evidence>
<dbReference type="AlphaFoldDB" id="A0A5M6DT16"/>
<protein>
    <submittedName>
        <fullName evidence="5">GNAT family N-acetyltransferase</fullName>
    </submittedName>
</protein>
<evidence type="ECO:0000313" key="6">
    <source>
        <dbReference type="Proteomes" id="UP000323426"/>
    </source>
</evidence>
<comment type="similarity">
    <text evidence="3">Belongs to the acetyltransferase family. RimJ subfamily.</text>
</comment>
<dbReference type="Gene3D" id="3.40.630.30">
    <property type="match status" value="1"/>
</dbReference>
<dbReference type="Proteomes" id="UP000323426">
    <property type="component" value="Unassembled WGS sequence"/>
</dbReference>
<keyword evidence="6" id="KW-1185">Reference proteome</keyword>
<dbReference type="InterPro" id="IPR000182">
    <property type="entry name" value="GNAT_dom"/>
</dbReference>
<dbReference type="GO" id="GO:0016747">
    <property type="term" value="F:acyltransferase activity, transferring groups other than amino-acyl groups"/>
    <property type="evidence" value="ECO:0007669"/>
    <property type="project" value="InterPro"/>
</dbReference>
<dbReference type="PANTHER" id="PTHR43792:SF8">
    <property type="entry name" value="[RIBOSOMAL PROTEIN US5]-ALANINE N-ACETYLTRANSFERASE"/>
    <property type="match status" value="1"/>
</dbReference>
<keyword evidence="1 5" id="KW-0808">Transferase</keyword>
<keyword evidence="2" id="KW-0012">Acyltransferase</keyword>
<dbReference type="RefSeq" id="WP_150086469.1">
    <property type="nucleotide sequence ID" value="NZ_VWSF01000001.1"/>
</dbReference>
<feature type="domain" description="N-acetyltransferase" evidence="4">
    <location>
        <begin position="15"/>
        <end position="185"/>
    </location>
</feature>
<dbReference type="InterPro" id="IPR051531">
    <property type="entry name" value="N-acetyltransferase"/>
</dbReference>
<dbReference type="PROSITE" id="PS51186">
    <property type="entry name" value="GNAT"/>
    <property type="match status" value="1"/>
</dbReference>
<evidence type="ECO:0000256" key="2">
    <source>
        <dbReference type="ARBA" id="ARBA00023315"/>
    </source>
</evidence>
<proteinExistence type="inferred from homology"/>